<feature type="transmembrane region" description="Helical" evidence="2">
    <location>
        <begin position="25"/>
        <end position="46"/>
    </location>
</feature>
<reference evidence="3 4" key="1">
    <citation type="submission" date="2020-04" db="EMBL/GenBank/DDBJ databases">
        <title>Novel species.</title>
        <authorList>
            <person name="Teo W.F.A."/>
            <person name="Lipun K."/>
            <person name="Srisuk N."/>
            <person name="Duangmal K."/>
        </authorList>
    </citation>
    <scope>NUCLEOTIDE SEQUENCE [LARGE SCALE GENOMIC DNA]</scope>
    <source>
        <strain evidence="3 4">K13G38</strain>
    </source>
</reference>
<evidence type="ECO:0000313" key="4">
    <source>
        <dbReference type="Proteomes" id="UP000715441"/>
    </source>
</evidence>
<keyword evidence="2" id="KW-0472">Membrane</keyword>
<feature type="region of interest" description="Disordered" evidence="1">
    <location>
        <begin position="52"/>
        <end position="74"/>
    </location>
</feature>
<accession>A0ABX1J6P3</accession>
<name>A0ABX1J6P3_9PSEU</name>
<keyword evidence="4" id="KW-1185">Reference proteome</keyword>
<protein>
    <submittedName>
        <fullName evidence="3">Uncharacterized protein</fullName>
    </submittedName>
</protein>
<comment type="caution">
    <text evidence="3">The sequence shown here is derived from an EMBL/GenBank/DDBJ whole genome shotgun (WGS) entry which is preliminary data.</text>
</comment>
<proteinExistence type="predicted"/>
<evidence type="ECO:0000313" key="3">
    <source>
        <dbReference type="EMBL" id="NKQ55488.1"/>
    </source>
</evidence>
<dbReference type="Proteomes" id="UP000715441">
    <property type="component" value="Unassembled WGS sequence"/>
</dbReference>
<dbReference type="EMBL" id="JAAXLS010000015">
    <property type="protein sequence ID" value="NKQ55488.1"/>
    <property type="molecule type" value="Genomic_DNA"/>
</dbReference>
<dbReference type="RefSeq" id="WP_168518496.1">
    <property type="nucleotide sequence ID" value="NZ_JAAXLS010000015.1"/>
</dbReference>
<gene>
    <name evidence="3" type="ORF">HFP15_21625</name>
</gene>
<organism evidence="3 4">
    <name type="scientific">Amycolatopsis acididurans</name>
    <dbReference type="NCBI Taxonomy" id="2724524"/>
    <lineage>
        <taxon>Bacteria</taxon>
        <taxon>Bacillati</taxon>
        <taxon>Actinomycetota</taxon>
        <taxon>Actinomycetes</taxon>
        <taxon>Pseudonocardiales</taxon>
        <taxon>Pseudonocardiaceae</taxon>
        <taxon>Amycolatopsis</taxon>
    </lineage>
</organism>
<sequence length="133" mass="14378">MLALILAVVAGICLAAGWLWEQVIAVYVALGASVAGLVLVLGQVWLRRREAAKDTVDEPDPEPGEDLTLPEAEHQEQDEVVFVLPGRKRFHVSGCRILDGKVAEELTLAEAEEESFTACSVCASREADELVAH</sequence>
<evidence type="ECO:0000256" key="1">
    <source>
        <dbReference type="SAM" id="MobiDB-lite"/>
    </source>
</evidence>
<evidence type="ECO:0000256" key="2">
    <source>
        <dbReference type="SAM" id="Phobius"/>
    </source>
</evidence>
<keyword evidence="2" id="KW-1133">Transmembrane helix</keyword>
<keyword evidence="2" id="KW-0812">Transmembrane</keyword>